<feature type="chain" id="PRO_5015344632" evidence="1">
    <location>
        <begin position="16"/>
        <end position="529"/>
    </location>
</feature>
<name>A0A2R5GG03_9STRA</name>
<evidence type="ECO:0000313" key="3">
    <source>
        <dbReference type="Proteomes" id="UP000241890"/>
    </source>
</evidence>
<evidence type="ECO:0000256" key="1">
    <source>
        <dbReference type="SAM" id="SignalP"/>
    </source>
</evidence>
<evidence type="ECO:0000313" key="2">
    <source>
        <dbReference type="EMBL" id="GBG29810.1"/>
    </source>
</evidence>
<reference evidence="2 3" key="1">
    <citation type="submission" date="2017-12" db="EMBL/GenBank/DDBJ databases">
        <title>Sequencing, de novo assembly and annotation of complete genome of a new Thraustochytrid species, strain FCC1311.</title>
        <authorList>
            <person name="Sedici K."/>
            <person name="Godart F."/>
            <person name="Aiese Cigliano R."/>
            <person name="Sanseverino W."/>
            <person name="Barakat M."/>
            <person name="Ortet P."/>
            <person name="Marechal E."/>
            <person name="Cagnac O."/>
            <person name="Amato A."/>
        </authorList>
    </citation>
    <scope>NUCLEOTIDE SEQUENCE [LARGE SCALE GENOMIC DNA]</scope>
</reference>
<dbReference type="EMBL" id="BEYU01000066">
    <property type="protein sequence ID" value="GBG29810.1"/>
    <property type="molecule type" value="Genomic_DNA"/>
</dbReference>
<proteinExistence type="predicted"/>
<organism evidence="2 3">
    <name type="scientific">Hondaea fermentalgiana</name>
    <dbReference type="NCBI Taxonomy" id="2315210"/>
    <lineage>
        <taxon>Eukaryota</taxon>
        <taxon>Sar</taxon>
        <taxon>Stramenopiles</taxon>
        <taxon>Bigyra</taxon>
        <taxon>Labyrinthulomycetes</taxon>
        <taxon>Thraustochytrida</taxon>
        <taxon>Thraustochytriidae</taxon>
        <taxon>Hondaea</taxon>
    </lineage>
</organism>
<feature type="signal peptide" evidence="1">
    <location>
        <begin position="1"/>
        <end position="15"/>
    </location>
</feature>
<dbReference type="AlphaFoldDB" id="A0A2R5GG03"/>
<keyword evidence="1" id="KW-0732">Signal</keyword>
<comment type="caution">
    <text evidence="2">The sequence shown here is derived from an EMBL/GenBank/DDBJ whole genome shotgun (WGS) entry which is preliminary data.</text>
</comment>
<sequence>MLVLLLCLAVAGASGELIHRYDVGLGSAEEVVSEGTKVHVSPFELAGLGGLLVESSDGRVSGRGHLSGISEAGAGGLEWFLGADGTAIGFDAEGGSIRCARPGAAVVDLSFCPDLPPCVSFYSGSAYFACLAASDELIVFGAGGFLGSSAQHPATAGNVARVLAGRRSLLVLFSDGGATLYLPGGEAVDLGQTVQAVLSADHFCLHRRAPAADTLQIISGATGKPIFERQVAPADAALTFVSTGSVHAAVFGDNLHPFGITRAAFGEQTGQSDLQPIGRVASALGVDNCLFVRRVDHSASLLCEPCEGSDGESVGCLPPSVAKLIQEGSFREETCACQSLLFLQRDSNQLSFLAIAGLGGGTLGDASASLERSSAIAAMHGPGRPRVVSIHCLADNALLEVRGGGFRALNASHGSSDLFSADATAEVGALSQVHALGYLFRPTGEFSLKTSGLLFHAESVDLTGSINSVAEGVSAFYSLYVGDGESVSVGEIVLAAATAILTLVVWLRETVAETAVTGAGRRTANSFNF</sequence>
<keyword evidence="3" id="KW-1185">Reference proteome</keyword>
<accession>A0A2R5GG03</accession>
<dbReference type="Proteomes" id="UP000241890">
    <property type="component" value="Unassembled WGS sequence"/>
</dbReference>
<protein>
    <submittedName>
        <fullName evidence="2">Uncharacterized protein</fullName>
    </submittedName>
</protein>
<dbReference type="InParanoid" id="A0A2R5GG03"/>
<gene>
    <name evidence="2" type="ORF">FCC1311_060302</name>
</gene>